<dbReference type="InterPro" id="IPR000980">
    <property type="entry name" value="SH2"/>
</dbReference>
<dbReference type="PROSITE" id="PS50102">
    <property type="entry name" value="RRM"/>
    <property type="match status" value="1"/>
</dbReference>
<keyword evidence="9 25" id="KW-0808">Transferase</keyword>
<dbReference type="PROSITE" id="PS00107">
    <property type="entry name" value="PROTEIN_KINASE_ATP"/>
    <property type="match status" value="1"/>
</dbReference>
<dbReference type="PROSITE" id="PS50002">
    <property type="entry name" value="SH3"/>
    <property type="match status" value="1"/>
</dbReference>
<feature type="compositionally biased region" description="Basic and acidic residues" evidence="26">
    <location>
        <begin position="27"/>
        <end position="47"/>
    </location>
</feature>
<dbReference type="PRINTS" id="PR00401">
    <property type="entry name" value="SH2DOMAIN"/>
</dbReference>
<dbReference type="InterPro" id="IPR020635">
    <property type="entry name" value="Tyr_kinase_cat_dom"/>
</dbReference>
<dbReference type="Pfam" id="PF07714">
    <property type="entry name" value="PK_Tyr_Ser-Thr"/>
    <property type="match status" value="1"/>
</dbReference>
<dbReference type="InterPro" id="IPR000504">
    <property type="entry name" value="RRM_dom"/>
</dbReference>
<keyword evidence="19" id="KW-0449">Lipoprotein</keyword>
<feature type="domain" description="Protein kinase" evidence="29">
    <location>
        <begin position="247"/>
        <end position="505"/>
    </location>
</feature>
<dbReference type="GO" id="GO:0003723">
    <property type="term" value="F:RNA binding"/>
    <property type="evidence" value="ECO:0007669"/>
    <property type="project" value="UniProtKB-UniRule"/>
</dbReference>
<keyword evidence="16 21" id="KW-0694">RNA-binding</keyword>
<feature type="compositionally biased region" description="Basic and acidic residues" evidence="26">
    <location>
        <begin position="764"/>
        <end position="775"/>
    </location>
</feature>
<keyword evidence="15" id="KW-0391">Immunity</keyword>
<dbReference type="InterPro" id="IPR050198">
    <property type="entry name" value="Non-receptor_tyrosine_kinases"/>
</dbReference>
<dbReference type="InterPro" id="IPR012677">
    <property type="entry name" value="Nucleotide-bd_a/b_plait_sf"/>
</dbReference>
<evidence type="ECO:0000313" key="33">
    <source>
        <dbReference type="Proteomes" id="UP000593565"/>
    </source>
</evidence>
<keyword evidence="11 24" id="KW-0547">Nucleotide-binding</keyword>
<dbReference type="SUPFAM" id="SSF56112">
    <property type="entry name" value="Protein kinase-like (PK-like)"/>
    <property type="match status" value="1"/>
</dbReference>
<evidence type="ECO:0000256" key="19">
    <source>
        <dbReference type="ARBA" id="ARBA00023288"/>
    </source>
</evidence>
<evidence type="ECO:0000256" key="25">
    <source>
        <dbReference type="RuleBase" id="RU362096"/>
    </source>
</evidence>
<dbReference type="Pfam" id="PF00018">
    <property type="entry name" value="SH3_1"/>
    <property type="match status" value="1"/>
</dbReference>
<dbReference type="PROSITE" id="PS50001">
    <property type="entry name" value="SH2"/>
    <property type="match status" value="1"/>
</dbReference>
<feature type="domain" description="NTF2" evidence="31">
    <location>
        <begin position="547"/>
        <end position="669"/>
    </location>
</feature>
<dbReference type="EMBL" id="JAAGNN010000017">
    <property type="protein sequence ID" value="KAF4078397.1"/>
    <property type="molecule type" value="Genomic_DNA"/>
</dbReference>
<evidence type="ECO:0000256" key="26">
    <source>
        <dbReference type="SAM" id="MobiDB-lite"/>
    </source>
</evidence>
<keyword evidence="13 24" id="KW-0067">ATP-binding</keyword>
<keyword evidence="10" id="KW-0519">Myristate</keyword>
<comment type="subcellular location">
    <subcellularLocation>
        <location evidence="1">Cytoplasm</location>
        <location evidence="1">Stress granule</location>
    </subcellularLocation>
</comment>
<protein>
    <recommendedName>
        <fullName evidence="25">Tyrosine-protein kinase</fullName>
        <ecNumber evidence="25">2.7.10.2</ecNumber>
    </recommendedName>
</protein>
<dbReference type="PRINTS" id="PR00109">
    <property type="entry name" value="TYRKINASE"/>
</dbReference>
<evidence type="ECO:0000256" key="16">
    <source>
        <dbReference type="ARBA" id="ARBA00022884"/>
    </source>
</evidence>
<dbReference type="PROSITE" id="PS50011">
    <property type="entry name" value="PROTEIN_KINASE_DOM"/>
    <property type="match status" value="1"/>
</dbReference>
<keyword evidence="5" id="KW-0963">Cytoplasm</keyword>
<evidence type="ECO:0000256" key="2">
    <source>
        <dbReference type="ARBA" id="ARBA00022443"/>
    </source>
</evidence>
<organism evidence="32 33">
    <name type="scientific">Ameiurus melas</name>
    <name type="common">Black bullhead</name>
    <name type="synonym">Silurus melas</name>
    <dbReference type="NCBI Taxonomy" id="219545"/>
    <lineage>
        <taxon>Eukaryota</taxon>
        <taxon>Metazoa</taxon>
        <taxon>Chordata</taxon>
        <taxon>Craniata</taxon>
        <taxon>Vertebrata</taxon>
        <taxon>Euteleostomi</taxon>
        <taxon>Actinopterygii</taxon>
        <taxon>Neopterygii</taxon>
        <taxon>Teleostei</taxon>
        <taxon>Ostariophysi</taxon>
        <taxon>Siluriformes</taxon>
        <taxon>Ictaluridae</taxon>
        <taxon>Ameiurus</taxon>
    </lineage>
</organism>
<name>A0A7J6A8S0_AMEME</name>
<dbReference type="InterPro" id="IPR001452">
    <property type="entry name" value="SH3_domain"/>
</dbReference>
<evidence type="ECO:0000256" key="5">
    <source>
        <dbReference type="ARBA" id="ARBA00022490"/>
    </source>
</evidence>
<evidence type="ECO:0000256" key="4">
    <source>
        <dbReference type="ARBA" id="ARBA00022481"/>
    </source>
</evidence>
<comment type="catalytic activity">
    <reaction evidence="20 25">
        <text>L-tyrosyl-[protein] + ATP = O-phospho-L-tyrosyl-[protein] + ADP + H(+)</text>
        <dbReference type="Rhea" id="RHEA:10596"/>
        <dbReference type="Rhea" id="RHEA-COMP:10136"/>
        <dbReference type="Rhea" id="RHEA-COMP:20101"/>
        <dbReference type="ChEBI" id="CHEBI:15378"/>
        <dbReference type="ChEBI" id="CHEBI:30616"/>
        <dbReference type="ChEBI" id="CHEBI:46858"/>
        <dbReference type="ChEBI" id="CHEBI:61978"/>
        <dbReference type="ChEBI" id="CHEBI:456216"/>
        <dbReference type="EC" id="2.7.10.2"/>
    </reaction>
</comment>
<evidence type="ECO:0000256" key="10">
    <source>
        <dbReference type="ARBA" id="ARBA00022707"/>
    </source>
</evidence>
<dbReference type="PRINTS" id="PR00452">
    <property type="entry name" value="SH3DOMAIN"/>
</dbReference>
<keyword evidence="33" id="KW-1185">Reference proteome</keyword>
<evidence type="ECO:0000256" key="11">
    <source>
        <dbReference type="ARBA" id="ARBA00022741"/>
    </source>
</evidence>
<evidence type="ECO:0000256" key="1">
    <source>
        <dbReference type="ARBA" id="ARBA00004210"/>
    </source>
</evidence>
<dbReference type="Gene3D" id="2.30.30.40">
    <property type="entry name" value="SH3 Domains"/>
    <property type="match status" value="1"/>
</dbReference>
<dbReference type="InterPro" id="IPR011009">
    <property type="entry name" value="Kinase-like_dom_sf"/>
</dbReference>
<evidence type="ECO:0000259" key="28">
    <source>
        <dbReference type="PROSITE" id="PS50002"/>
    </source>
</evidence>
<evidence type="ECO:0000256" key="15">
    <source>
        <dbReference type="ARBA" id="ARBA00022859"/>
    </source>
</evidence>
<dbReference type="InterPro" id="IPR017441">
    <property type="entry name" value="Protein_kinase_ATP_BS"/>
</dbReference>
<feature type="region of interest" description="Disordered" evidence="26">
    <location>
        <begin position="973"/>
        <end position="1038"/>
    </location>
</feature>
<gene>
    <name evidence="32" type="ORF">AMELA_G00198640</name>
</gene>
<dbReference type="InterPro" id="IPR034376">
    <property type="entry name" value="G3BP2_RRM"/>
</dbReference>
<evidence type="ECO:0000256" key="7">
    <source>
        <dbReference type="ARBA" id="ARBA00022553"/>
    </source>
</evidence>
<dbReference type="SMART" id="SM00219">
    <property type="entry name" value="TyrKc"/>
    <property type="match status" value="1"/>
</dbReference>
<dbReference type="SUPFAM" id="SSF50044">
    <property type="entry name" value="SH3-domain"/>
    <property type="match status" value="1"/>
</dbReference>
<evidence type="ECO:0000256" key="3">
    <source>
        <dbReference type="ARBA" id="ARBA00022448"/>
    </source>
</evidence>
<dbReference type="Gene3D" id="3.10.450.50">
    <property type="match status" value="1"/>
</dbReference>
<feature type="region of interest" description="Disordered" evidence="26">
    <location>
        <begin position="677"/>
        <end position="894"/>
    </location>
</feature>
<feature type="compositionally biased region" description="Pro residues" evidence="26">
    <location>
        <begin position="776"/>
        <end position="794"/>
    </location>
</feature>
<dbReference type="SMART" id="SM00326">
    <property type="entry name" value="SH3"/>
    <property type="match status" value="1"/>
</dbReference>
<keyword evidence="2 23" id="KW-0728">SH3 domain</keyword>
<feature type="domain" description="SH3" evidence="28">
    <location>
        <begin position="60"/>
        <end position="120"/>
    </location>
</feature>
<dbReference type="Gene3D" id="3.30.70.330">
    <property type="match status" value="1"/>
</dbReference>
<feature type="compositionally biased region" description="Acidic residues" evidence="26">
    <location>
        <begin position="721"/>
        <end position="763"/>
    </location>
</feature>
<evidence type="ECO:0000259" key="29">
    <source>
        <dbReference type="PROSITE" id="PS50011"/>
    </source>
</evidence>
<keyword evidence="12 25" id="KW-0418">Kinase</keyword>
<dbReference type="GO" id="GO:0045087">
    <property type="term" value="P:innate immune response"/>
    <property type="evidence" value="ECO:0007669"/>
    <property type="project" value="UniProtKB-KW"/>
</dbReference>
<dbReference type="InterPro" id="IPR000719">
    <property type="entry name" value="Prot_kinase_dom"/>
</dbReference>
<dbReference type="GO" id="GO:0010494">
    <property type="term" value="C:cytoplasmic stress granule"/>
    <property type="evidence" value="ECO:0007669"/>
    <property type="project" value="UniProtKB-SubCell"/>
</dbReference>
<keyword evidence="14" id="KW-0832">Ubl conjugation</keyword>
<evidence type="ECO:0000256" key="12">
    <source>
        <dbReference type="ARBA" id="ARBA00022777"/>
    </source>
</evidence>
<feature type="compositionally biased region" description="Basic and acidic residues" evidence="26">
    <location>
        <begin position="876"/>
        <end position="894"/>
    </location>
</feature>
<evidence type="ECO:0000256" key="23">
    <source>
        <dbReference type="PROSITE-ProRule" id="PRU00192"/>
    </source>
</evidence>
<proteinExistence type="inferred from homology"/>
<evidence type="ECO:0000256" key="17">
    <source>
        <dbReference type="ARBA" id="ARBA00022999"/>
    </source>
</evidence>
<dbReference type="InterPro" id="IPR036028">
    <property type="entry name" value="SH3-like_dom_sf"/>
</dbReference>
<evidence type="ECO:0000256" key="13">
    <source>
        <dbReference type="ARBA" id="ARBA00022840"/>
    </source>
</evidence>
<feature type="domain" description="RRM" evidence="30">
    <location>
        <begin position="897"/>
        <end position="975"/>
    </location>
</feature>
<dbReference type="AlphaFoldDB" id="A0A7J6A8S0"/>
<feature type="compositionally biased region" description="Polar residues" evidence="26">
    <location>
        <begin position="798"/>
        <end position="813"/>
    </location>
</feature>
<keyword evidence="7" id="KW-0597">Phosphoprotein</keyword>
<dbReference type="PANTHER" id="PTHR24418">
    <property type="entry name" value="TYROSINE-PROTEIN KINASE"/>
    <property type="match status" value="1"/>
</dbReference>
<dbReference type="SMART" id="SM00360">
    <property type="entry name" value="RRM"/>
    <property type="match status" value="1"/>
</dbReference>
<dbReference type="SUPFAM" id="SSF54928">
    <property type="entry name" value="RNA-binding domain, RBD"/>
    <property type="match status" value="1"/>
</dbReference>
<evidence type="ECO:0000256" key="18">
    <source>
        <dbReference type="ARBA" id="ARBA00023137"/>
    </source>
</evidence>
<evidence type="ECO:0000256" key="9">
    <source>
        <dbReference type="ARBA" id="ARBA00022679"/>
    </source>
</evidence>
<dbReference type="Gene3D" id="3.30.505.10">
    <property type="entry name" value="SH2 domain"/>
    <property type="match status" value="1"/>
</dbReference>
<comment type="caution">
    <text evidence="32">The sequence shown here is derived from an EMBL/GenBank/DDBJ whole genome shotgun (WGS) entry which is preliminary data.</text>
</comment>
<dbReference type="SMART" id="SM00252">
    <property type="entry name" value="SH2"/>
    <property type="match status" value="1"/>
</dbReference>
<keyword evidence="4" id="KW-0488">Methylation</keyword>
<feature type="compositionally biased region" description="Basic and acidic residues" evidence="26">
    <location>
        <begin position="830"/>
        <end position="849"/>
    </location>
</feature>
<comment type="similarity">
    <text evidence="25">Belongs to the protein kinase superfamily. Tyr protein kinase family.</text>
</comment>
<keyword evidence="18 25" id="KW-0829">Tyrosine-protein kinase</keyword>
<keyword evidence="8" id="KW-0399">Innate immunity</keyword>
<evidence type="ECO:0000256" key="6">
    <source>
        <dbReference type="ARBA" id="ARBA00022499"/>
    </source>
</evidence>
<evidence type="ECO:0000256" key="20">
    <source>
        <dbReference type="ARBA" id="ARBA00051245"/>
    </source>
</evidence>
<accession>A0A7J6A8S0</accession>
<feature type="compositionally biased region" description="Basic and acidic residues" evidence="26">
    <location>
        <begin position="973"/>
        <end position="996"/>
    </location>
</feature>
<evidence type="ECO:0000259" key="27">
    <source>
        <dbReference type="PROSITE" id="PS50001"/>
    </source>
</evidence>
<dbReference type="InterPro" id="IPR018222">
    <property type="entry name" value="Nuclear_transport_factor_2_euk"/>
</dbReference>
<dbReference type="GO" id="GO:0005524">
    <property type="term" value="F:ATP binding"/>
    <property type="evidence" value="ECO:0007669"/>
    <property type="project" value="UniProtKB-UniRule"/>
</dbReference>
<dbReference type="Proteomes" id="UP000593565">
    <property type="component" value="Unassembled WGS sequence"/>
</dbReference>
<dbReference type="InterPro" id="IPR032710">
    <property type="entry name" value="NTF2-like_dom_sf"/>
</dbReference>
<feature type="binding site" evidence="24">
    <location>
        <position position="275"/>
    </location>
    <ligand>
        <name>ATP</name>
        <dbReference type="ChEBI" id="CHEBI:30616"/>
    </ligand>
</feature>
<dbReference type="FunFam" id="3.10.450.50:FF:000002">
    <property type="entry name" value="Ras GTPase-activating protein-binding protein 2 isoform 1"/>
    <property type="match status" value="1"/>
</dbReference>
<feature type="compositionally biased region" description="Acidic residues" evidence="26">
    <location>
        <begin position="677"/>
        <end position="693"/>
    </location>
</feature>
<dbReference type="SUPFAM" id="SSF55550">
    <property type="entry name" value="SH2 domain"/>
    <property type="match status" value="1"/>
</dbReference>
<evidence type="ECO:0000313" key="32">
    <source>
        <dbReference type="EMBL" id="KAF4078397.1"/>
    </source>
</evidence>
<evidence type="ECO:0000256" key="14">
    <source>
        <dbReference type="ARBA" id="ARBA00022843"/>
    </source>
</evidence>
<dbReference type="InterPro" id="IPR002075">
    <property type="entry name" value="NTF2_dom"/>
</dbReference>
<reference evidence="32 33" key="1">
    <citation type="submission" date="2020-02" db="EMBL/GenBank/DDBJ databases">
        <title>A chromosome-scale genome assembly of the black bullhead catfish (Ameiurus melas).</title>
        <authorList>
            <person name="Wen M."/>
            <person name="Zham M."/>
            <person name="Cabau C."/>
            <person name="Klopp C."/>
            <person name="Donnadieu C."/>
            <person name="Roques C."/>
            <person name="Bouchez O."/>
            <person name="Lampietro C."/>
            <person name="Jouanno E."/>
            <person name="Herpin A."/>
            <person name="Louis A."/>
            <person name="Berthelot C."/>
            <person name="Parey E."/>
            <person name="Roest-Crollius H."/>
            <person name="Braasch I."/>
            <person name="Postlethwait J."/>
            <person name="Robinson-Rechavi M."/>
            <person name="Echchiki A."/>
            <person name="Begum T."/>
            <person name="Montfort J."/>
            <person name="Schartl M."/>
            <person name="Bobe J."/>
            <person name="Guiguen Y."/>
        </authorList>
    </citation>
    <scope>NUCLEOTIDE SEQUENCE [LARGE SCALE GENOMIC DNA]</scope>
    <source>
        <strain evidence="32">M_S1</strain>
        <tissue evidence="32">Blood</tissue>
    </source>
</reference>
<dbReference type="FunFam" id="3.30.200.20:FF:000053">
    <property type="entry name" value="Tyrosine-protein kinase"/>
    <property type="match status" value="1"/>
</dbReference>
<dbReference type="GO" id="GO:0004715">
    <property type="term" value="F:non-membrane spanning protein tyrosine kinase activity"/>
    <property type="evidence" value="ECO:0007669"/>
    <property type="project" value="UniProtKB-EC"/>
</dbReference>
<dbReference type="PROSITE" id="PS50177">
    <property type="entry name" value="NTF2_DOMAIN"/>
    <property type="match status" value="1"/>
</dbReference>
<keyword evidence="3" id="KW-0813">Transport</keyword>
<evidence type="ECO:0000259" key="30">
    <source>
        <dbReference type="PROSITE" id="PS50102"/>
    </source>
</evidence>
<evidence type="ECO:0000256" key="24">
    <source>
        <dbReference type="PROSITE-ProRule" id="PRU10141"/>
    </source>
</evidence>
<dbReference type="InterPro" id="IPR035979">
    <property type="entry name" value="RBD_domain_sf"/>
</dbReference>
<dbReference type="Pfam" id="PF00017">
    <property type="entry name" value="SH2"/>
    <property type="match status" value="1"/>
</dbReference>
<dbReference type="Pfam" id="PF00076">
    <property type="entry name" value="RRM_1"/>
    <property type="match status" value="1"/>
</dbReference>
<evidence type="ECO:0000256" key="8">
    <source>
        <dbReference type="ARBA" id="ARBA00022588"/>
    </source>
</evidence>
<dbReference type="InterPro" id="IPR008266">
    <property type="entry name" value="Tyr_kinase_AS"/>
</dbReference>
<dbReference type="InterPro" id="IPR001245">
    <property type="entry name" value="Ser-Thr/Tyr_kinase_cat_dom"/>
</dbReference>
<keyword evidence="17 22" id="KW-0727">SH2 domain</keyword>
<dbReference type="CDD" id="cd12464">
    <property type="entry name" value="RRM_G3BP2"/>
    <property type="match status" value="1"/>
</dbReference>
<dbReference type="Pfam" id="PF02136">
    <property type="entry name" value="NTF2"/>
    <property type="match status" value="1"/>
</dbReference>
<dbReference type="CDD" id="cd00780">
    <property type="entry name" value="NTF2"/>
    <property type="match status" value="1"/>
</dbReference>
<dbReference type="PROSITE" id="PS00109">
    <property type="entry name" value="PROTEIN_KINASE_TYR"/>
    <property type="match status" value="1"/>
</dbReference>
<dbReference type="Gene3D" id="1.10.510.10">
    <property type="entry name" value="Transferase(Phosphotransferase) domain 1"/>
    <property type="match status" value="1"/>
</dbReference>
<sequence>MIESSHSIYSIFCCCCSVESRTSTRLDLNSRDEHNSSSYTHRPERSMKKLPPPPPLSDAEEQVMVVALYDFTACESSDLNLRRGEEYRILHKQDQLWWRAEDQYGNKGFIPSNYVTEKHNIEANEWYCKSINRSEAENMLRQEDKNGGFIVRESSQPNRYTVSVYAKTKRERLGDVKHYQIKKTEAGKFFLAENYIFSSIPEMINYHKHNAAGLVTRLRYPVGPMEQCIPTTAGFSSDKWEIDPSELTFMKELGSGEFGVVRLGKWRAQHTVAIKAIREGAMSEEDFIEEAKVMMRLCHPKLVQIYGVCTTQRPICIVLEFMENGSLLQVLRHHGNSLECVRLLAMCQDVCEGMQYLEHNNFIHRDLAARNCMVNEKNVVKVCDFGMARYVLDDQYTSSLGSRFPVKWSPPEVLHYNKFSSKSDIWSFGVLMWEVFSEGRTPFGNRPNAEVVDEVTQGVRLYKPQKAPTNLYKIMYKCWHERPQGRPSFSNLLQSIKDINCLQFIFYPRSFREHTAVRVSADLRFFCIPHPGDLKEMVMEKPSPLLVGREFVRQYYTLLNKAPDYLHRFYGRNSSYVHGGLDSSGKPEEAVYGQAEIHKKVMSLQFSECHTKIRHVDAHATLGDGVVVQVMGELSNRGQPMRRFMQTFVLAPEGSAVNKFYVHNDIFRYEEEVFGDSEAELGESEEEEAEEEQVETHTSPEPAQDSAPYYEPPPVSNGMEEQQEEVGPEVEPEPQPELEANQEAEGDLSTEGELQPEDVEPDTEEKLPEEVEEKPPTPLSAPTPPPQTPEPPKPFSWASVTSKNLPPSGSLPTSGIPPHVVKASSVPPRVEVKQDSHAPLPRDQRRERPGFTPRGPRPDGASAEAQGGKPYFSFKGRGDSEGGEAEGRRTVRHPDSHQLFVGNLPHDIDEGELKEFFMTFGTVVEMRINTKGVGGKLPNFGFVVFDDSDPVQRILAAKPIMFRGEVRLNVEEKKTRAARERETRAAGDSRRGDRGPRGIMGNGMGRDRDGRGPPPSSSRPTIGSGRGSGESRFAGPRR</sequence>
<dbReference type="InterPro" id="IPR036860">
    <property type="entry name" value="SH2_dom_sf"/>
</dbReference>
<keyword evidence="6" id="KW-1017">Isopeptide bond</keyword>
<evidence type="ECO:0000256" key="22">
    <source>
        <dbReference type="PROSITE-ProRule" id="PRU00191"/>
    </source>
</evidence>
<feature type="region of interest" description="Disordered" evidence="26">
    <location>
        <begin position="27"/>
        <end position="57"/>
    </location>
</feature>
<feature type="domain" description="SH2" evidence="27">
    <location>
        <begin position="126"/>
        <end position="222"/>
    </location>
</feature>
<evidence type="ECO:0000256" key="21">
    <source>
        <dbReference type="PROSITE-ProRule" id="PRU00176"/>
    </source>
</evidence>
<dbReference type="SUPFAM" id="SSF54427">
    <property type="entry name" value="NTF2-like"/>
    <property type="match status" value="1"/>
</dbReference>
<dbReference type="EC" id="2.7.10.2" evidence="25"/>
<dbReference type="FunFam" id="1.10.510.10:FF:000052">
    <property type="entry name" value="Tyrosine-protein kinase"/>
    <property type="match status" value="1"/>
</dbReference>
<evidence type="ECO:0000259" key="31">
    <source>
        <dbReference type="PROSITE" id="PS50177"/>
    </source>
</evidence>